<dbReference type="OrthoDB" id="65716at2759"/>
<dbReference type="Proteomes" id="UP000812966">
    <property type="component" value="Unassembled WGS sequence"/>
</dbReference>
<dbReference type="AlphaFoldDB" id="A0A8K0JS02"/>
<evidence type="ECO:0000256" key="4">
    <source>
        <dbReference type="ARBA" id="ARBA00023015"/>
    </source>
</evidence>
<feature type="compositionally biased region" description="Polar residues" evidence="8">
    <location>
        <begin position="48"/>
        <end position="59"/>
    </location>
</feature>
<keyword evidence="11" id="KW-1185">Reference proteome</keyword>
<evidence type="ECO:0000256" key="6">
    <source>
        <dbReference type="ARBA" id="ARBA00023163"/>
    </source>
</evidence>
<dbReference type="SMART" id="SM00066">
    <property type="entry name" value="GAL4"/>
    <property type="match status" value="1"/>
</dbReference>
<evidence type="ECO:0000256" key="1">
    <source>
        <dbReference type="ARBA" id="ARBA00004123"/>
    </source>
</evidence>
<feature type="region of interest" description="Disordered" evidence="8">
    <location>
        <begin position="16"/>
        <end position="37"/>
    </location>
</feature>
<evidence type="ECO:0000256" key="5">
    <source>
        <dbReference type="ARBA" id="ARBA00023125"/>
    </source>
</evidence>
<dbReference type="InterPro" id="IPR053045">
    <property type="entry name" value="Zinc_cluster_trans_reg"/>
</dbReference>
<feature type="region of interest" description="Disordered" evidence="8">
    <location>
        <begin position="166"/>
        <end position="294"/>
    </location>
</feature>
<feature type="compositionally biased region" description="Basic and acidic residues" evidence="8">
    <location>
        <begin position="203"/>
        <end position="212"/>
    </location>
</feature>
<keyword evidence="7" id="KW-0539">Nucleus</keyword>
<evidence type="ECO:0000256" key="7">
    <source>
        <dbReference type="ARBA" id="ARBA00023242"/>
    </source>
</evidence>
<dbReference type="GO" id="GO:0005634">
    <property type="term" value="C:nucleus"/>
    <property type="evidence" value="ECO:0007669"/>
    <property type="project" value="UniProtKB-SubCell"/>
</dbReference>
<evidence type="ECO:0000256" key="3">
    <source>
        <dbReference type="ARBA" id="ARBA00022833"/>
    </source>
</evidence>
<evidence type="ECO:0000313" key="10">
    <source>
        <dbReference type="EMBL" id="KAG7579997.1"/>
    </source>
</evidence>
<dbReference type="GO" id="GO:0008270">
    <property type="term" value="F:zinc ion binding"/>
    <property type="evidence" value="ECO:0007669"/>
    <property type="project" value="InterPro"/>
</dbReference>
<proteinExistence type="predicted"/>
<dbReference type="PANTHER" id="PTHR31986">
    <property type="entry name" value="REGULATOR OF DRUG SENSITIVITY 2"/>
    <property type="match status" value="1"/>
</dbReference>
<feature type="compositionally biased region" description="Polar residues" evidence="8">
    <location>
        <begin position="337"/>
        <end position="360"/>
    </location>
</feature>
<dbReference type="Gene3D" id="4.10.240.10">
    <property type="entry name" value="Zn(2)-C6 fungal-type DNA-binding domain"/>
    <property type="match status" value="1"/>
</dbReference>
<feature type="compositionally biased region" description="Low complexity" evidence="8">
    <location>
        <begin position="712"/>
        <end position="727"/>
    </location>
</feature>
<dbReference type="InterPro" id="IPR036864">
    <property type="entry name" value="Zn2-C6_fun-type_DNA-bd_sf"/>
</dbReference>
<evidence type="ECO:0000313" key="11">
    <source>
        <dbReference type="Proteomes" id="UP000812966"/>
    </source>
</evidence>
<dbReference type="GO" id="GO:0000977">
    <property type="term" value="F:RNA polymerase II transcription regulatory region sequence-specific DNA binding"/>
    <property type="evidence" value="ECO:0007669"/>
    <property type="project" value="TreeGrafter"/>
</dbReference>
<keyword evidence="5" id="KW-0238">DNA-binding</keyword>
<evidence type="ECO:0000259" key="9">
    <source>
        <dbReference type="PROSITE" id="PS50048"/>
    </source>
</evidence>
<dbReference type="SUPFAM" id="SSF57701">
    <property type="entry name" value="Zn2/Cys6 DNA-binding domain"/>
    <property type="match status" value="1"/>
</dbReference>
<dbReference type="Pfam" id="PF00172">
    <property type="entry name" value="Zn_clus"/>
    <property type="match status" value="1"/>
</dbReference>
<protein>
    <recommendedName>
        <fullName evidence="9">Zn(2)-C6 fungal-type domain-containing protein</fullName>
    </recommendedName>
</protein>
<dbReference type="CDD" id="cd00067">
    <property type="entry name" value="GAL4"/>
    <property type="match status" value="1"/>
</dbReference>
<evidence type="ECO:0000256" key="8">
    <source>
        <dbReference type="SAM" id="MobiDB-lite"/>
    </source>
</evidence>
<dbReference type="PANTHER" id="PTHR31986:SF7">
    <property type="entry name" value="REGULATOR OF DRUG SENSITIVITY 2"/>
    <property type="match status" value="1"/>
</dbReference>
<keyword evidence="6" id="KW-0804">Transcription</keyword>
<sequence length="791" mass="85900">MSNQRYVQMQSMNMAHSNDPSAYQSSAHYQQQQQPSTSYNHMMDQNIHSNIRGHNNNNGEPDHEHVESPEEMENEVYEMSDTKRSKREPGGKKIRSCIYCRRSHMVCDTERPCRRCVKRGITHLCLEDSKLAAKQLAAQAVRAAQKRAGGGGSGSELYAGEMTTVAADGGGTVGHKRRRTSSTGTGFPQMGQSQSQSRPQQAIERDREERTDQVGSSSSSPAAVWGNAQGFHDYQNGGQSLQGQDPVASTSNWAFAPNISRTDDASNINVNDNAMGESSRLSGPSDMPNMWPGNEAMGMLPLNAASSSSNAPFTVNRDIYALGSSSSSSALQRPEDNVSNIAGTNNNSNHLSGRQDSNKYLNVPLNNAPRRASAERGGEFGILSEYLESLGIPSLPGGLGDVLTETAQTQTLNPQVLSGPGPSRTNSNATGNNALGSAGAEDDQDQVGNGLIGLDALDDYGIDWNALGMGLFNVETDANAKRFETAQAQEDVKPLIPEASNTEKFYLAAADQQSGTRDERLKKVIQAKYEAGLLKPYDYARGYARMYKWLEKNVSQASIQAILRPMSVFRPAFRAIAQSLSDLDLIFVEEAFERLMLDYDRVFSAIHTPACLWRRTGEIYKGNKEMSNLTGIPSQCFRGGNLGIFQLMDEESVVKYYQLFGSIAFDTNTKSVNTVCTLQIPSHLTRTLRGDNTVAHTTATTSPVLGPAPTHPFNNSTFNSPTSSPSNALGGSGSRLKPQNSSSIPTLSLGQSMTGNEQAQEAKVIKCALNFTIRRDSWGMPIAIIGNWIPV</sequence>
<comment type="subcellular location">
    <subcellularLocation>
        <location evidence="1">Nucleus</location>
    </subcellularLocation>
</comment>
<dbReference type="Pfam" id="PF24990">
    <property type="entry name" value="PAS_13"/>
    <property type="match status" value="1"/>
</dbReference>
<dbReference type="PROSITE" id="PS50048">
    <property type="entry name" value="ZN2_CY6_FUNGAL_2"/>
    <property type="match status" value="1"/>
</dbReference>
<feature type="compositionally biased region" description="Polar residues" evidence="8">
    <location>
        <begin position="181"/>
        <end position="200"/>
    </location>
</feature>
<dbReference type="InterPro" id="IPR001138">
    <property type="entry name" value="Zn2Cys6_DnaBD"/>
</dbReference>
<reference evidence="10" key="1">
    <citation type="submission" date="2020-04" db="EMBL/GenBank/DDBJ databases">
        <title>Analysis of mating type loci in Filobasidium floriforme.</title>
        <authorList>
            <person name="Nowrousian M."/>
        </authorList>
    </citation>
    <scope>NUCLEOTIDE SEQUENCE</scope>
    <source>
        <strain evidence="10">CBS 6242</strain>
    </source>
</reference>
<keyword evidence="4" id="KW-0805">Transcription regulation</keyword>
<evidence type="ECO:0000256" key="2">
    <source>
        <dbReference type="ARBA" id="ARBA00022723"/>
    </source>
</evidence>
<feature type="domain" description="Zn(2)-C6 fungal-type" evidence="9">
    <location>
        <begin position="96"/>
        <end position="125"/>
    </location>
</feature>
<feature type="compositionally biased region" description="Polar residues" evidence="8">
    <location>
        <begin position="423"/>
        <end position="435"/>
    </location>
</feature>
<feature type="compositionally biased region" description="Polar residues" evidence="8">
    <location>
        <begin position="236"/>
        <end position="253"/>
    </location>
</feature>
<feature type="region of interest" description="Disordered" evidence="8">
    <location>
        <begin position="48"/>
        <end position="67"/>
    </location>
</feature>
<feature type="compositionally biased region" description="Low complexity" evidence="8">
    <location>
        <begin position="20"/>
        <end position="36"/>
    </location>
</feature>
<feature type="compositionally biased region" description="Polar residues" evidence="8">
    <location>
        <begin position="737"/>
        <end position="755"/>
    </location>
</feature>
<feature type="region of interest" description="Disordered" evidence="8">
    <location>
        <begin position="412"/>
        <end position="445"/>
    </location>
</feature>
<gene>
    <name evidence="10" type="ORF">FFLO_00205</name>
</gene>
<feature type="region of interest" description="Disordered" evidence="8">
    <location>
        <begin position="698"/>
        <end position="755"/>
    </location>
</feature>
<name>A0A8K0JS02_9TREE</name>
<organism evidence="10 11">
    <name type="scientific">Filobasidium floriforme</name>
    <dbReference type="NCBI Taxonomy" id="5210"/>
    <lineage>
        <taxon>Eukaryota</taxon>
        <taxon>Fungi</taxon>
        <taxon>Dikarya</taxon>
        <taxon>Basidiomycota</taxon>
        <taxon>Agaricomycotina</taxon>
        <taxon>Tremellomycetes</taxon>
        <taxon>Filobasidiales</taxon>
        <taxon>Filobasidiaceae</taxon>
        <taxon>Filobasidium</taxon>
    </lineage>
</organism>
<dbReference type="EMBL" id="JABELV010000002">
    <property type="protein sequence ID" value="KAG7579997.1"/>
    <property type="molecule type" value="Genomic_DNA"/>
</dbReference>
<dbReference type="InterPro" id="IPR056751">
    <property type="entry name" value="PAS_13"/>
</dbReference>
<accession>A0A8K0JS02</accession>
<dbReference type="GO" id="GO:0000981">
    <property type="term" value="F:DNA-binding transcription factor activity, RNA polymerase II-specific"/>
    <property type="evidence" value="ECO:0007669"/>
    <property type="project" value="InterPro"/>
</dbReference>
<dbReference type="PROSITE" id="PS00463">
    <property type="entry name" value="ZN2_CY6_FUNGAL_1"/>
    <property type="match status" value="1"/>
</dbReference>
<keyword evidence="2" id="KW-0479">Metal-binding</keyword>
<comment type="caution">
    <text evidence="10">The sequence shown here is derived from an EMBL/GenBank/DDBJ whole genome shotgun (WGS) entry which is preliminary data.</text>
</comment>
<feature type="region of interest" description="Disordered" evidence="8">
    <location>
        <begin position="326"/>
        <end position="375"/>
    </location>
</feature>
<keyword evidence="3" id="KW-0862">Zinc</keyword>